<keyword evidence="3" id="KW-1185">Reference proteome</keyword>
<comment type="caution">
    <text evidence="2">The sequence shown here is derived from an EMBL/GenBank/DDBJ whole genome shotgun (WGS) entry which is preliminary data.</text>
</comment>
<accession>A0A9W4H9Y8</accession>
<feature type="region of interest" description="Disordered" evidence="1">
    <location>
        <begin position="58"/>
        <end position="160"/>
    </location>
</feature>
<feature type="compositionally biased region" description="Polar residues" evidence="1">
    <location>
        <begin position="25"/>
        <end position="37"/>
    </location>
</feature>
<dbReference type="AlphaFoldDB" id="A0A9W4H9Y8"/>
<dbReference type="EMBL" id="CAJVOS010000006">
    <property type="protein sequence ID" value="CAG7943392.1"/>
    <property type="molecule type" value="Genomic_DNA"/>
</dbReference>
<reference evidence="2" key="1">
    <citation type="submission" date="2021-07" db="EMBL/GenBank/DDBJ databases">
        <authorList>
            <person name="Branca A.L. A."/>
        </authorList>
    </citation>
    <scope>NUCLEOTIDE SEQUENCE</scope>
</reference>
<protein>
    <submittedName>
        <fullName evidence="2">Uncharacterized protein</fullName>
    </submittedName>
</protein>
<feature type="compositionally biased region" description="Low complexity" evidence="1">
    <location>
        <begin position="104"/>
        <end position="115"/>
    </location>
</feature>
<feature type="compositionally biased region" description="Basic and acidic residues" evidence="1">
    <location>
        <begin position="135"/>
        <end position="160"/>
    </location>
</feature>
<evidence type="ECO:0000313" key="3">
    <source>
        <dbReference type="Proteomes" id="UP001153618"/>
    </source>
</evidence>
<dbReference type="OrthoDB" id="4590707at2759"/>
<dbReference type="Proteomes" id="UP001153618">
    <property type="component" value="Unassembled WGS sequence"/>
</dbReference>
<feature type="region of interest" description="Disordered" evidence="1">
    <location>
        <begin position="1"/>
        <end position="37"/>
    </location>
</feature>
<sequence length="160" mass="17301">MSFIRQTVSRSLPRVRTPAAHTHRSFATSGPSGQQGTPRWLLVSIALGVPISIYMWTRDTAPKTSPRGVNQEYTQGRGEGSESNGSSNHTQDTNTASDYDKPRGMGSPAGPGSMSHKQEGWSNADSMNPYINEPGKSKKGEGETETVKVKGTVRVDRPQV</sequence>
<gene>
    <name evidence="2" type="ORF">POLS_LOCUS261</name>
</gene>
<evidence type="ECO:0000256" key="1">
    <source>
        <dbReference type="SAM" id="MobiDB-lite"/>
    </source>
</evidence>
<name>A0A9W4H9Y8_PENOL</name>
<organism evidence="2 3">
    <name type="scientific">Penicillium olsonii</name>
    <dbReference type="NCBI Taxonomy" id="99116"/>
    <lineage>
        <taxon>Eukaryota</taxon>
        <taxon>Fungi</taxon>
        <taxon>Dikarya</taxon>
        <taxon>Ascomycota</taxon>
        <taxon>Pezizomycotina</taxon>
        <taxon>Eurotiomycetes</taxon>
        <taxon>Eurotiomycetidae</taxon>
        <taxon>Eurotiales</taxon>
        <taxon>Aspergillaceae</taxon>
        <taxon>Penicillium</taxon>
    </lineage>
</organism>
<proteinExistence type="predicted"/>
<evidence type="ECO:0000313" key="2">
    <source>
        <dbReference type="EMBL" id="CAG7943392.1"/>
    </source>
</evidence>
<feature type="compositionally biased region" description="Polar residues" evidence="1">
    <location>
        <begin position="1"/>
        <end position="10"/>
    </location>
</feature>